<evidence type="ECO:0000256" key="4">
    <source>
        <dbReference type="ARBA" id="ARBA00022723"/>
    </source>
</evidence>
<dbReference type="InterPro" id="IPR001128">
    <property type="entry name" value="Cyt_P450"/>
</dbReference>
<keyword evidence="10" id="KW-1133">Transmembrane helix</keyword>
<evidence type="ECO:0000256" key="2">
    <source>
        <dbReference type="ARBA" id="ARBA00010617"/>
    </source>
</evidence>
<protein>
    <submittedName>
        <fullName evidence="11">Putative cytochrome P450</fullName>
    </submittedName>
</protein>
<keyword evidence="3 8" id="KW-0349">Heme</keyword>
<keyword evidence="10" id="KW-0812">Transmembrane</keyword>
<dbReference type="PRINTS" id="PR00463">
    <property type="entry name" value="EP450I"/>
</dbReference>
<comment type="similarity">
    <text evidence="2 9">Belongs to the cytochrome P450 family.</text>
</comment>
<dbReference type="EMBL" id="PSQE01000001">
    <property type="protein sequence ID" value="RHN78247.1"/>
    <property type="molecule type" value="Genomic_DNA"/>
</dbReference>
<sequence length="542" mass="63173">MHQRLYKGNACTHFISMHERHMQFANIHCNKTTMSIIQCIGGFLTILIFLYIYYWRRNRDEFVPINWPIIGMLPAFLHHLSDFHDYATIVLKRHGGTFLIKGPWFTDISFIGLADPMNVDYITKKNVGNYAKGSKFHDIFEVLGGSIFNSDSDDVWKQEKTMFHLILGRKSFKNMVEQSIQKKVENYLIPFLNDVSEAGAQVDLQDAFNRFTFDSSCMILFGFDPNCLPNKFNHLIEIPYKNSLPVMEEVMFYRHIIPSSLWKLQKWLNVGQEKKFKVAQEYLDRFLYESITFSHGEEQRKCSNEETHQCFLGMVKALKNEGHGKGEISEKYLRDTALTMIFAGNGTISSALSWFFWLLSTYPIVEEKIIQEIRDNWLTREDYRITLRDVDLDKLVYLHGAICETLRLYPPVPFEHICAIKSDILPSGYHVTPNTTLIYSLYSMGRMEQIWGEDCMEFKPERWISERGDIIHVPSYKFIAFNTGPRICIGKDISFIQMKMVAAALLRKFHIQVVEGHPVTPRLSVFLRMKHGLKVEVSKRSI</sequence>
<dbReference type="InterPro" id="IPR002401">
    <property type="entry name" value="Cyt_P450_E_grp-I"/>
</dbReference>
<keyword evidence="10" id="KW-0472">Membrane</keyword>
<dbReference type="PRINTS" id="PR00385">
    <property type="entry name" value="P450"/>
</dbReference>
<keyword evidence="6 8" id="KW-0408">Iron</keyword>
<dbReference type="GO" id="GO:0005506">
    <property type="term" value="F:iron ion binding"/>
    <property type="evidence" value="ECO:0007669"/>
    <property type="project" value="InterPro"/>
</dbReference>
<evidence type="ECO:0000313" key="12">
    <source>
        <dbReference type="Proteomes" id="UP000265566"/>
    </source>
</evidence>
<dbReference type="AlphaFoldDB" id="A0A396JU93"/>
<evidence type="ECO:0000256" key="6">
    <source>
        <dbReference type="ARBA" id="ARBA00023004"/>
    </source>
</evidence>
<dbReference type="CDD" id="cd11064">
    <property type="entry name" value="CYP86A"/>
    <property type="match status" value="1"/>
</dbReference>
<dbReference type="Pfam" id="PF00067">
    <property type="entry name" value="p450"/>
    <property type="match status" value="1"/>
</dbReference>
<dbReference type="GO" id="GO:0004497">
    <property type="term" value="F:monooxygenase activity"/>
    <property type="evidence" value="ECO:0007669"/>
    <property type="project" value="UniProtKB-KW"/>
</dbReference>
<evidence type="ECO:0000256" key="10">
    <source>
        <dbReference type="SAM" id="Phobius"/>
    </source>
</evidence>
<dbReference type="GO" id="GO:0006629">
    <property type="term" value="P:lipid metabolic process"/>
    <property type="evidence" value="ECO:0007669"/>
    <property type="project" value="UniProtKB-ARBA"/>
</dbReference>
<comment type="caution">
    <text evidence="11">The sequence shown here is derived from an EMBL/GenBank/DDBJ whole genome shotgun (WGS) entry which is preliminary data.</text>
</comment>
<gene>
    <name evidence="11" type="ORF">MtrunA17_Chr1g0163421</name>
</gene>
<evidence type="ECO:0000256" key="3">
    <source>
        <dbReference type="ARBA" id="ARBA00022617"/>
    </source>
</evidence>
<name>A0A396JU93_MEDTR</name>
<dbReference type="PANTHER" id="PTHR24296">
    <property type="entry name" value="CYTOCHROME P450"/>
    <property type="match status" value="1"/>
</dbReference>
<dbReference type="PROSITE" id="PS00086">
    <property type="entry name" value="CYTOCHROME_P450"/>
    <property type="match status" value="1"/>
</dbReference>
<keyword evidence="7 9" id="KW-0503">Monooxygenase</keyword>
<evidence type="ECO:0000256" key="9">
    <source>
        <dbReference type="RuleBase" id="RU000461"/>
    </source>
</evidence>
<proteinExistence type="inferred from homology"/>
<evidence type="ECO:0000256" key="1">
    <source>
        <dbReference type="ARBA" id="ARBA00001971"/>
    </source>
</evidence>
<keyword evidence="4 8" id="KW-0479">Metal-binding</keyword>
<organism evidence="11 12">
    <name type="scientific">Medicago truncatula</name>
    <name type="common">Barrel medic</name>
    <name type="synonym">Medicago tribuloides</name>
    <dbReference type="NCBI Taxonomy" id="3880"/>
    <lineage>
        <taxon>Eukaryota</taxon>
        <taxon>Viridiplantae</taxon>
        <taxon>Streptophyta</taxon>
        <taxon>Embryophyta</taxon>
        <taxon>Tracheophyta</taxon>
        <taxon>Spermatophyta</taxon>
        <taxon>Magnoliopsida</taxon>
        <taxon>eudicotyledons</taxon>
        <taxon>Gunneridae</taxon>
        <taxon>Pentapetalae</taxon>
        <taxon>rosids</taxon>
        <taxon>fabids</taxon>
        <taxon>Fabales</taxon>
        <taxon>Fabaceae</taxon>
        <taxon>Papilionoideae</taxon>
        <taxon>50 kb inversion clade</taxon>
        <taxon>NPAAA clade</taxon>
        <taxon>Hologalegina</taxon>
        <taxon>IRL clade</taxon>
        <taxon>Trifolieae</taxon>
        <taxon>Medicago</taxon>
    </lineage>
</organism>
<feature type="binding site" description="axial binding residue" evidence="8">
    <location>
        <position position="488"/>
    </location>
    <ligand>
        <name>heme</name>
        <dbReference type="ChEBI" id="CHEBI:30413"/>
    </ligand>
    <ligandPart>
        <name>Fe</name>
        <dbReference type="ChEBI" id="CHEBI:18248"/>
    </ligandPart>
</feature>
<dbReference type="InterPro" id="IPR036396">
    <property type="entry name" value="Cyt_P450_sf"/>
</dbReference>
<dbReference type="GO" id="GO:0020037">
    <property type="term" value="F:heme binding"/>
    <property type="evidence" value="ECO:0007669"/>
    <property type="project" value="InterPro"/>
</dbReference>
<dbReference type="SUPFAM" id="SSF48264">
    <property type="entry name" value="Cytochrome P450"/>
    <property type="match status" value="1"/>
</dbReference>
<accession>A0A396JU93</accession>
<dbReference type="GO" id="GO:0016705">
    <property type="term" value="F:oxidoreductase activity, acting on paired donors, with incorporation or reduction of molecular oxygen"/>
    <property type="evidence" value="ECO:0007669"/>
    <property type="project" value="InterPro"/>
</dbReference>
<dbReference type="Gramene" id="rna1781">
    <property type="protein sequence ID" value="RHN78247.1"/>
    <property type="gene ID" value="gene1781"/>
</dbReference>
<keyword evidence="5 9" id="KW-0560">Oxidoreductase</keyword>
<dbReference type="Gene3D" id="1.10.630.10">
    <property type="entry name" value="Cytochrome P450"/>
    <property type="match status" value="1"/>
</dbReference>
<evidence type="ECO:0000256" key="5">
    <source>
        <dbReference type="ARBA" id="ARBA00023002"/>
    </source>
</evidence>
<evidence type="ECO:0000313" key="11">
    <source>
        <dbReference type="EMBL" id="RHN78247.1"/>
    </source>
</evidence>
<evidence type="ECO:0000256" key="8">
    <source>
        <dbReference type="PIRSR" id="PIRSR602401-1"/>
    </source>
</evidence>
<feature type="transmembrane region" description="Helical" evidence="10">
    <location>
        <begin position="35"/>
        <end position="54"/>
    </location>
</feature>
<reference evidence="12" key="1">
    <citation type="journal article" date="2018" name="Nat. Plants">
        <title>Whole-genome landscape of Medicago truncatula symbiotic genes.</title>
        <authorList>
            <person name="Pecrix Y."/>
            <person name="Staton S.E."/>
            <person name="Sallet E."/>
            <person name="Lelandais-Briere C."/>
            <person name="Moreau S."/>
            <person name="Carrere S."/>
            <person name="Blein T."/>
            <person name="Jardinaud M.F."/>
            <person name="Latrasse D."/>
            <person name="Zouine M."/>
            <person name="Zahm M."/>
            <person name="Kreplak J."/>
            <person name="Mayjonade B."/>
            <person name="Satge C."/>
            <person name="Perez M."/>
            <person name="Cauet S."/>
            <person name="Marande W."/>
            <person name="Chantry-Darmon C."/>
            <person name="Lopez-Roques C."/>
            <person name="Bouchez O."/>
            <person name="Berard A."/>
            <person name="Debelle F."/>
            <person name="Munos S."/>
            <person name="Bendahmane A."/>
            <person name="Berges H."/>
            <person name="Niebel A."/>
            <person name="Buitink J."/>
            <person name="Frugier F."/>
            <person name="Benhamed M."/>
            <person name="Crespi M."/>
            <person name="Gouzy J."/>
            <person name="Gamas P."/>
        </authorList>
    </citation>
    <scope>NUCLEOTIDE SEQUENCE [LARGE SCALE GENOMIC DNA]</scope>
    <source>
        <strain evidence="12">cv. Jemalong A17</strain>
    </source>
</reference>
<comment type="cofactor">
    <cofactor evidence="1 8">
        <name>heme</name>
        <dbReference type="ChEBI" id="CHEBI:30413"/>
    </cofactor>
</comment>
<evidence type="ECO:0000256" key="7">
    <source>
        <dbReference type="ARBA" id="ARBA00023033"/>
    </source>
</evidence>
<dbReference type="Proteomes" id="UP000265566">
    <property type="component" value="Chromosome 1"/>
</dbReference>
<dbReference type="InterPro" id="IPR017972">
    <property type="entry name" value="Cyt_P450_CS"/>
</dbReference>